<gene>
    <name evidence="2" type="ORF">NP493_315g03076</name>
</gene>
<organism evidence="2 3">
    <name type="scientific">Ridgeia piscesae</name>
    <name type="common">Tubeworm</name>
    <dbReference type="NCBI Taxonomy" id="27915"/>
    <lineage>
        <taxon>Eukaryota</taxon>
        <taxon>Metazoa</taxon>
        <taxon>Spiralia</taxon>
        <taxon>Lophotrochozoa</taxon>
        <taxon>Annelida</taxon>
        <taxon>Polychaeta</taxon>
        <taxon>Sedentaria</taxon>
        <taxon>Canalipalpata</taxon>
        <taxon>Sabellida</taxon>
        <taxon>Siboglinidae</taxon>
        <taxon>Ridgeia</taxon>
    </lineage>
</organism>
<dbReference type="Pfam" id="PF00631">
    <property type="entry name" value="G-gamma"/>
    <property type="match status" value="1"/>
</dbReference>
<name>A0AAD9NWE0_RIDPI</name>
<keyword evidence="3" id="KW-1185">Reference proteome</keyword>
<protein>
    <recommendedName>
        <fullName evidence="1">G protein gamma domain-containing protein</fullName>
    </recommendedName>
</protein>
<evidence type="ECO:0000313" key="3">
    <source>
        <dbReference type="Proteomes" id="UP001209878"/>
    </source>
</evidence>
<feature type="domain" description="G protein gamma" evidence="1">
    <location>
        <begin position="1"/>
        <end position="57"/>
    </location>
</feature>
<dbReference type="AlphaFoldDB" id="A0AAD9NWE0"/>
<dbReference type="InterPro" id="IPR015898">
    <property type="entry name" value="G-protein_gamma-like_dom"/>
</dbReference>
<reference evidence="2" key="1">
    <citation type="journal article" date="2023" name="Mol. Biol. Evol.">
        <title>Third-Generation Sequencing Reveals the Adaptive Role of the Epigenome in Three Deep-Sea Polychaetes.</title>
        <authorList>
            <person name="Perez M."/>
            <person name="Aroh O."/>
            <person name="Sun Y."/>
            <person name="Lan Y."/>
            <person name="Juniper S.K."/>
            <person name="Young C.R."/>
            <person name="Angers B."/>
            <person name="Qian P.Y."/>
        </authorList>
    </citation>
    <scope>NUCLEOTIDE SEQUENCE</scope>
    <source>
        <strain evidence="2">R07B-5</strain>
    </source>
</reference>
<sequence>MERMKVSKSVQGLIEYCRDNLQADPLYCPVKENPFKEKKSRPGTDDRRYPLLRSRCV</sequence>
<dbReference type="GO" id="GO:0007186">
    <property type="term" value="P:G protein-coupled receptor signaling pathway"/>
    <property type="evidence" value="ECO:0007669"/>
    <property type="project" value="InterPro"/>
</dbReference>
<comment type="caution">
    <text evidence="2">The sequence shown here is derived from an EMBL/GenBank/DDBJ whole genome shotgun (WGS) entry which is preliminary data.</text>
</comment>
<evidence type="ECO:0000259" key="1">
    <source>
        <dbReference type="PROSITE" id="PS50058"/>
    </source>
</evidence>
<proteinExistence type="predicted"/>
<dbReference type="SUPFAM" id="SSF48670">
    <property type="entry name" value="Transducin (heterotrimeric G protein), gamma chain"/>
    <property type="match status" value="1"/>
</dbReference>
<dbReference type="Gene3D" id="4.10.260.10">
    <property type="entry name" value="Transducin (heterotrimeric G protein), gamma chain"/>
    <property type="match status" value="1"/>
</dbReference>
<dbReference type="PROSITE" id="PS50058">
    <property type="entry name" value="G_PROTEIN_GAMMA"/>
    <property type="match status" value="1"/>
</dbReference>
<evidence type="ECO:0000313" key="2">
    <source>
        <dbReference type="EMBL" id="KAK2183324.1"/>
    </source>
</evidence>
<dbReference type="EMBL" id="JAODUO010000315">
    <property type="protein sequence ID" value="KAK2183324.1"/>
    <property type="molecule type" value="Genomic_DNA"/>
</dbReference>
<dbReference type="Proteomes" id="UP001209878">
    <property type="component" value="Unassembled WGS sequence"/>
</dbReference>
<dbReference type="InterPro" id="IPR036284">
    <property type="entry name" value="GGL_sf"/>
</dbReference>
<accession>A0AAD9NWE0</accession>